<feature type="region of interest" description="Disordered" evidence="1">
    <location>
        <begin position="360"/>
        <end position="394"/>
    </location>
</feature>
<dbReference type="SUPFAM" id="SSF54277">
    <property type="entry name" value="CAD &amp; PB1 domains"/>
    <property type="match status" value="1"/>
</dbReference>
<keyword evidence="4" id="KW-1185">Reference proteome</keyword>
<dbReference type="Gene3D" id="3.10.20.90">
    <property type="entry name" value="Phosphatidylinositol 3-kinase Catalytic Subunit, Chain A, domain 1"/>
    <property type="match status" value="1"/>
</dbReference>
<dbReference type="STRING" id="35608.A0A2U1NI68"/>
<feature type="compositionally biased region" description="Low complexity" evidence="1">
    <location>
        <begin position="308"/>
        <end position="324"/>
    </location>
</feature>
<feature type="region of interest" description="Disordered" evidence="1">
    <location>
        <begin position="607"/>
        <end position="636"/>
    </location>
</feature>
<feature type="region of interest" description="Disordered" evidence="1">
    <location>
        <begin position="308"/>
        <end position="342"/>
    </location>
</feature>
<dbReference type="InterPro" id="IPR053793">
    <property type="entry name" value="PB1-like"/>
</dbReference>
<evidence type="ECO:0000313" key="4">
    <source>
        <dbReference type="Proteomes" id="UP000245207"/>
    </source>
</evidence>
<dbReference type="OrthoDB" id="774308at2759"/>
<feature type="compositionally biased region" description="Polar residues" evidence="1">
    <location>
        <begin position="332"/>
        <end position="342"/>
    </location>
</feature>
<dbReference type="AlphaFoldDB" id="A0A2U1NI68"/>
<dbReference type="PANTHER" id="PTHR31066:SF27">
    <property type="entry name" value="EXPRESSED PROTEIN"/>
    <property type="match status" value="1"/>
</dbReference>
<dbReference type="Proteomes" id="UP000245207">
    <property type="component" value="Unassembled WGS sequence"/>
</dbReference>
<proteinExistence type="predicted"/>
<feature type="compositionally biased region" description="Low complexity" evidence="1">
    <location>
        <begin position="214"/>
        <end position="226"/>
    </location>
</feature>
<dbReference type="EMBL" id="PKPP01002773">
    <property type="protein sequence ID" value="PWA73204.1"/>
    <property type="molecule type" value="Genomic_DNA"/>
</dbReference>
<dbReference type="SMART" id="SM00666">
    <property type="entry name" value="PB1"/>
    <property type="match status" value="1"/>
</dbReference>
<feature type="domain" description="PB1" evidence="2">
    <location>
        <begin position="1"/>
        <end position="116"/>
    </location>
</feature>
<dbReference type="Pfam" id="PF00564">
    <property type="entry name" value="PB1"/>
    <property type="match status" value="1"/>
</dbReference>
<comment type="caution">
    <text evidence="3">The sequence shown here is derived from an EMBL/GenBank/DDBJ whole genome shotgun (WGS) entry which is preliminary data.</text>
</comment>
<evidence type="ECO:0000259" key="2">
    <source>
        <dbReference type="PROSITE" id="PS51745"/>
    </source>
</evidence>
<gene>
    <name evidence="3" type="ORF">CTI12_AA261730</name>
</gene>
<feature type="compositionally biased region" description="Low complexity" evidence="1">
    <location>
        <begin position="368"/>
        <end position="392"/>
    </location>
</feature>
<organism evidence="3 4">
    <name type="scientific">Artemisia annua</name>
    <name type="common">Sweet wormwood</name>
    <dbReference type="NCBI Taxonomy" id="35608"/>
    <lineage>
        <taxon>Eukaryota</taxon>
        <taxon>Viridiplantae</taxon>
        <taxon>Streptophyta</taxon>
        <taxon>Embryophyta</taxon>
        <taxon>Tracheophyta</taxon>
        <taxon>Spermatophyta</taxon>
        <taxon>Magnoliopsida</taxon>
        <taxon>eudicotyledons</taxon>
        <taxon>Gunneridae</taxon>
        <taxon>Pentapetalae</taxon>
        <taxon>asterids</taxon>
        <taxon>campanulids</taxon>
        <taxon>Asterales</taxon>
        <taxon>Asteraceae</taxon>
        <taxon>Asteroideae</taxon>
        <taxon>Anthemideae</taxon>
        <taxon>Artemisiinae</taxon>
        <taxon>Artemisia</taxon>
    </lineage>
</organism>
<evidence type="ECO:0000313" key="3">
    <source>
        <dbReference type="EMBL" id="PWA73204.1"/>
    </source>
</evidence>
<evidence type="ECO:0000256" key="1">
    <source>
        <dbReference type="SAM" id="MobiDB-lite"/>
    </source>
</evidence>
<dbReference type="InterPro" id="IPR000270">
    <property type="entry name" value="PB1_dom"/>
</dbReference>
<dbReference type="InterPro" id="IPR053198">
    <property type="entry name" value="Gynoecium_Dev_Regulator"/>
</dbReference>
<dbReference type="CDD" id="cd06410">
    <property type="entry name" value="PB1_UP2"/>
    <property type="match status" value="1"/>
</dbReference>
<accession>A0A2U1NI68</accession>
<dbReference type="PANTHER" id="PTHR31066">
    <property type="entry name" value="OS05G0427100 PROTEIN-RELATED"/>
    <property type="match status" value="1"/>
</dbReference>
<sequence>MCSYGGHIVPRPHDKSLCYIGGDTRIVVVDRHTSLVDLTHRLTKTLIKSQSSSSLASSQSVSLPPFTLKYQLPSEDLDSLISVTTDEDLENMIDEYERLNADVSKSSRLRLFLFPVKPESVTSIGSLLENSTKSEDWFLNALNGTTSGFSDTSSVNCLLGLDDDVLGGSSGQVNDRQKESGGVLSKVNSNVNVKGVGGGGGQDVHSVPDLERTSSFGSASSSPSLASLPPIRVHVEEGVGVKVVEEQFGNMNVGNNAPPVAVTGVPVVGNVNVEYGNRVLSEDERSDQGSQHGYQKVVPVQVVQQMQSQQQQQQQQQYQQKPSMGFDLASPDSVSSDGSRQKPTMIYQDPLVQIQSSNNNVNRTGELSSNNSNASDQNARIQMQQQQQQQQMADSAYLMSMSNTQVDPQHTQMHHQQQPQFIHTAVPQPQYIQHHPSGAVPMASYYQMYPSQSQHHPHHPALDQQNFVYYMPAPVRQAPQGYNMPMQQQGTGYAEVSSGANTPLAHGQVPPSGYTTTRTTQTVPKSELPAGVYGTTNSGGSQYVQVPSSQHQVQPQYVGYSQMHHPSQSVASSASSAGANYGYEFADPAQGQHVYYAAQPLPPQSTAQYQTVTAESGSYLPSDSSTKQQQGRTQQS</sequence>
<name>A0A2U1NI68_ARTAN</name>
<reference evidence="3 4" key="1">
    <citation type="journal article" date="2018" name="Mol. Plant">
        <title>The genome of Artemisia annua provides insight into the evolution of Asteraceae family and artemisinin biosynthesis.</title>
        <authorList>
            <person name="Shen Q."/>
            <person name="Zhang L."/>
            <person name="Liao Z."/>
            <person name="Wang S."/>
            <person name="Yan T."/>
            <person name="Shi P."/>
            <person name="Liu M."/>
            <person name="Fu X."/>
            <person name="Pan Q."/>
            <person name="Wang Y."/>
            <person name="Lv Z."/>
            <person name="Lu X."/>
            <person name="Zhang F."/>
            <person name="Jiang W."/>
            <person name="Ma Y."/>
            <person name="Chen M."/>
            <person name="Hao X."/>
            <person name="Li L."/>
            <person name="Tang Y."/>
            <person name="Lv G."/>
            <person name="Zhou Y."/>
            <person name="Sun X."/>
            <person name="Brodelius P.E."/>
            <person name="Rose J.K.C."/>
            <person name="Tang K."/>
        </authorList>
    </citation>
    <scope>NUCLEOTIDE SEQUENCE [LARGE SCALE GENOMIC DNA]</scope>
    <source>
        <strain evidence="4">cv. Huhao1</strain>
        <tissue evidence="3">Leaf</tissue>
    </source>
</reference>
<dbReference type="PROSITE" id="PS51745">
    <property type="entry name" value="PB1"/>
    <property type="match status" value="1"/>
</dbReference>
<feature type="region of interest" description="Disordered" evidence="1">
    <location>
        <begin position="194"/>
        <end position="226"/>
    </location>
</feature>
<protein>
    <submittedName>
        <fullName evidence="3">Phox/Bem1p</fullName>
    </submittedName>
</protein>